<keyword evidence="4" id="KW-1185">Reference proteome</keyword>
<dbReference type="EMBL" id="JAUDFV010000164">
    <property type="protein sequence ID" value="KAL2712837.1"/>
    <property type="molecule type" value="Genomic_DNA"/>
</dbReference>
<proteinExistence type="predicted"/>
<dbReference type="Pfam" id="PF16470">
    <property type="entry name" value="S8_pro-domain"/>
    <property type="match status" value="1"/>
</dbReference>
<organism evidence="3 4">
    <name type="scientific">Vespula squamosa</name>
    <name type="common">Southern yellow jacket</name>
    <name type="synonym">Wasp</name>
    <dbReference type="NCBI Taxonomy" id="30214"/>
    <lineage>
        <taxon>Eukaryota</taxon>
        <taxon>Metazoa</taxon>
        <taxon>Ecdysozoa</taxon>
        <taxon>Arthropoda</taxon>
        <taxon>Hexapoda</taxon>
        <taxon>Insecta</taxon>
        <taxon>Pterygota</taxon>
        <taxon>Neoptera</taxon>
        <taxon>Endopterygota</taxon>
        <taxon>Hymenoptera</taxon>
        <taxon>Apocrita</taxon>
        <taxon>Aculeata</taxon>
        <taxon>Vespoidea</taxon>
        <taxon>Vespidae</taxon>
        <taxon>Vespinae</taxon>
        <taxon>Vespula</taxon>
    </lineage>
</organism>
<evidence type="ECO:0000259" key="2">
    <source>
        <dbReference type="Pfam" id="PF16470"/>
    </source>
</evidence>
<feature type="domain" description="Peptidase S8 pro-domain" evidence="2">
    <location>
        <begin position="28"/>
        <end position="56"/>
    </location>
</feature>
<dbReference type="Proteomes" id="UP001607302">
    <property type="component" value="Unassembled WGS sequence"/>
</dbReference>
<keyword evidence="1" id="KW-0732">Signal</keyword>
<feature type="chain" id="PRO_5044795362" description="Peptidase S8 pro-domain domain-containing protein" evidence="1">
    <location>
        <begin position="25"/>
        <end position="71"/>
    </location>
</feature>
<name>A0ABD1ZXG2_VESSQ</name>
<feature type="signal peptide" evidence="1">
    <location>
        <begin position="1"/>
        <end position="24"/>
    </location>
</feature>
<protein>
    <recommendedName>
        <fullName evidence="2">Peptidase S8 pro-domain domain-containing protein</fullName>
    </recommendedName>
</protein>
<comment type="caution">
    <text evidence="3">The sequence shown here is derived from an EMBL/GenBank/DDBJ whole genome shotgun (WGS) entry which is preliminary data.</text>
</comment>
<dbReference type="SUPFAM" id="SSF54897">
    <property type="entry name" value="Protease propeptides/inhibitors"/>
    <property type="match status" value="1"/>
</dbReference>
<reference evidence="3 4" key="1">
    <citation type="journal article" date="2024" name="Ann. Entomol. Soc. Am.">
        <title>Genomic analyses of the southern and eastern yellowjacket wasps (Hymenoptera: Vespidae) reveal evolutionary signatures of social life.</title>
        <authorList>
            <person name="Catto M.A."/>
            <person name="Caine P.B."/>
            <person name="Orr S.E."/>
            <person name="Hunt B.G."/>
            <person name="Goodisman M.A.D."/>
        </authorList>
    </citation>
    <scope>NUCLEOTIDE SEQUENCE [LARGE SCALE GENOMIC DNA]</scope>
    <source>
        <strain evidence="3">233</strain>
        <tissue evidence="3">Head and thorax</tissue>
    </source>
</reference>
<dbReference type="InterPro" id="IPR032815">
    <property type="entry name" value="S8_pro-domain"/>
</dbReference>
<dbReference type="AlphaFoldDB" id="A0ABD1ZXG2"/>
<sequence>MCTRRIFGLACLALLMTLRDRVGAYTNQWAAHIEGGPEVAKKVAEDHGFRYLAERGEKIIKSHEKGVKKLI</sequence>
<accession>A0ABD1ZXG2</accession>
<evidence type="ECO:0000256" key="1">
    <source>
        <dbReference type="SAM" id="SignalP"/>
    </source>
</evidence>
<dbReference type="InterPro" id="IPR038466">
    <property type="entry name" value="S8_pro-domain_sf"/>
</dbReference>
<dbReference type="Gene3D" id="3.30.70.850">
    <property type="entry name" value="Peptidase S8, pro-domain"/>
    <property type="match status" value="1"/>
</dbReference>
<gene>
    <name evidence="3" type="ORF">V1478_017428</name>
</gene>
<evidence type="ECO:0000313" key="4">
    <source>
        <dbReference type="Proteomes" id="UP001607302"/>
    </source>
</evidence>
<evidence type="ECO:0000313" key="3">
    <source>
        <dbReference type="EMBL" id="KAL2712837.1"/>
    </source>
</evidence>